<name>A3BDR5_ORYSJ</name>
<sequence length="144" mass="15179">MATMNSTNLTLHLCSPAAGANVSGGGGSSSVFTRALHAAQARKMHQRKQLPGSAVSNSKKTSGIKGKKAIHVDRTYDARSDIEPPSFNLGITQDIEEANMVACTPGHDISNVAEDSDKEQELNFLARTPDQPISKSVDASDKSG</sequence>
<organism evidence="2">
    <name type="scientific">Oryza sativa subsp. japonica</name>
    <name type="common">Rice</name>
    <dbReference type="NCBI Taxonomy" id="39947"/>
    <lineage>
        <taxon>Eukaryota</taxon>
        <taxon>Viridiplantae</taxon>
        <taxon>Streptophyta</taxon>
        <taxon>Embryophyta</taxon>
        <taxon>Tracheophyta</taxon>
        <taxon>Spermatophyta</taxon>
        <taxon>Magnoliopsida</taxon>
        <taxon>Liliopsida</taxon>
        <taxon>Poales</taxon>
        <taxon>Poaceae</taxon>
        <taxon>BOP clade</taxon>
        <taxon>Oryzoideae</taxon>
        <taxon>Oryzeae</taxon>
        <taxon>Oryzinae</taxon>
        <taxon>Oryza</taxon>
        <taxon>Oryza sativa</taxon>
    </lineage>
</organism>
<dbReference type="AlphaFoldDB" id="A3BDR5"/>
<reference evidence="2" key="2">
    <citation type="submission" date="2008-12" db="EMBL/GenBank/DDBJ databases">
        <title>Improved gene annotation of the rice (Oryza sativa) genomes.</title>
        <authorList>
            <person name="Wang J."/>
            <person name="Li R."/>
            <person name="Fan W."/>
            <person name="Huang Q."/>
            <person name="Zhang J."/>
            <person name="Zhou Y."/>
            <person name="Hu Y."/>
            <person name="Zi S."/>
            <person name="Li J."/>
            <person name="Ni P."/>
            <person name="Zheng H."/>
            <person name="Zhang Y."/>
            <person name="Zhao M."/>
            <person name="Hao Q."/>
            <person name="McDermott J."/>
            <person name="Samudrala R."/>
            <person name="Kristiansen K."/>
            <person name="Wong G.K.-S."/>
        </authorList>
    </citation>
    <scope>NUCLEOTIDE SEQUENCE</scope>
</reference>
<evidence type="ECO:0000313" key="2">
    <source>
        <dbReference type="EMBL" id="EAZ37704.1"/>
    </source>
</evidence>
<reference evidence="2" key="1">
    <citation type="journal article" date="2005" name="PLoS Biol.">
        <title>The genomes of Oryza sativa: a history of duplications.</title>
        <authorList>
            <person name="Yu J."/>
            <person name="Wang J."/>
            <person name="Lin W."/>
            <person name="Li S."/>
            <person name="Li H."/>
            <person name="Zhou J."/>
            <person name="Ni P."/>
            <person name="Dong W."/>
            <person name="Hu S."/>
            <person name="Zeng C."/>
            <person name="Zhang J."/>
            <person name="Zhang Y."/>
            <person name="Li R."/>
            <person name="Xu Z."/>
            <person name="Li S."/>
            <person name="Li X."/>
            <person name="Zheng H."/>
            <person name="Cong L."/>
            <person name="Lin L."/>
            <person name="Yin J."/>
            <person name="Geng J."/>
            <person name="Li G."/>
            <person name="Shi J."/>
            <person name="Liu J."/>
            <person name="Lv H."/>
            <person name="Li J."/>
            <person name="Wang J."/>
            <person name="Deng Y."/>
            <person name="Ran L."/>
            <person name="Shi X."/>
            <person name="Wang X."/>
            <person name="Wu Q."/>
            <person name="Li C."/>
            <person name="Ren X."/>
            <person name="Wang J."/>
            <person name="Wang X."/>
            <person name="Li D."/>
            <person name="Liu D."/>
            <person name="Zhang X."/>
            <person name="Ji Z."/>
            <person name="Zhao W."/>
            <person name="Sun Y."/>
            <person name="Zhang Z."/>
            <person name="Bao J."/>
            <person name="Han Y."/>
            <person name="Dong L."/>
            <person name="Ji J."/>
            <person name="Chen P."/>
            <person name="Wu S."/>
            <person name="Liu J."/>
            <person name="Xiao Y."/>
            <person name="Bu D."/>
            <person name="Tan J."/>
            <person name="Yang L."/>
            <person name="Ye C."/>
            <person name="Zhang J."/>
            <person name="Xu J."/>
            <person name="Zhou Y."/>
            <person name="Yu Y."/>
            <person name="Zhang B."/>
            <person name="Zhuang S."/>
            <person name="Wei H."/>
            <person name="Liu B."/>
            <person name="Lei M."/>
            <person name="Yu H."/>
            <person name="Li Y."/>
            <person name="Xu H."/>
            <person name="Wei S."/>
            <person name="He X."/>
            <person name="Fang L."/>
            <person name="Zhang Z."/>
            <person name="Zhang Y."/>
            <person name="Huang X."/>
            <person name="Su Z."/>
            <person name="Tong W."/>
            <person name="Li J."/>
            <person name="Tong Z."/>
            <person name="Li S."/>
            <person name="Ye J."/>
            <person name="Wang L."/>
            <person name="Fang L."/>
            <person name="Lei T."/>
            <person name="Chen C."/>
            <person name="Chen H."/>
            <person name="Xu Z."/>
            <person name="Li H."/>
            <person name="Huang H."/>
            <person name="Zhang F."/>
            <person name="Xu H."/>
            <person name="Li N."/>
            <person name="Zhao C."/>
            <person name="Li S."/>
            <person name="Dong L."/>
            <person name="Huang Y."/>
            <person name="Li L."/>
            <person name="Xi Y."/>
            <person name="Qi Q."/>
            <person name="Li W."/>
            <person name="Zhang B."/>
            <person name="Hu W."/>
            <person name="Zhang Y."/>
            <person name="Tian X."/>
            <person name="Jiao Y."/>
            <person name="Liang X."/>
            <person name="Jin J."/>
            <person name="Gao L."/>
            <person name="Zheng W."/>
            <person name="Hao B."/>
            <person name="Liu S."/>
            <person name="Wang W."/>
            <person name="Yuan L."/>
            <person name="Cao M."/>
            <person name="McDermott J."/>
            <person name="Samudrala R."/>
            <person name="Wang J."/>
            <person name="Wong G.K."/>
            <person name="Yang H."/>
        </authorList>
    </citation>
    <scope>NUCLEOTIDE SEQUENCE [LARGE SCALE GENOMIC DNA]</scope>
</reference>
<proteinExistence type="predicted"/>
<dbReference type="EMBL" id="CM000143">
    <property type="protein sequence ID" value="EAZ37704.1"/>
    <property type="molecule type" value="Genomic_DNA"/>
</dbReference>
<feature type="region of interest" description="Disordered" evidence="1">
    <location>
        <begin position="39"/>
        <end position="70"/>
    </location>
</feature>
<accession>A3BDR5</accession>
<evidence type="ECO:0000256" key="1">
    <source>
        <dbReference type="SAM" id="MobiDB-lite"/>
    </source>
</evidence>
<feature type="region of interest" description="Disordered" evidence="1">
    <location>
        <begin position="123"/>
        <end position="144"/>
    </location>
</feature>
<protein>
    <submittedName>
        <fullName evidence="2">Uncharacterized protein</fullName>
    </submittedName>
</protein>
<dbReference type="Proteomes" id="UP000007752">
    <property type="component" value="Chromosome 6"/>
</dbReference>
<gene>
    <name evidence="2" type="ORF">OsJ_22047</name>
</gene>